<dbReference type="InterPro" id="IPR012337">
    <property type="entry name" value="RNaseH-like_sf"/>
</dbReference>
<sequence>MNCIRSDHAQAQASKRVKEILRTFCINDRTSEPYRGNQNNAEHGWKDTKTKTQLILDTKNAPSKSWLTAGQYVATLQNHMAYEILGWRTPFEWLHGYTPDISPLLQFEFYEPVYYQKYDAKFPQDSTECVGRFIGVSEYVGHGMTYKILTEDEKIIHRAVASTARLGN</sequence>
<dbReference type="GO" id="GO:0003676">
    <property type="term" value="F:nucleic acid binding"/>
    <property type="evidence" value="ECO:0007669"/>
    <property type="project" value="InterPro"/>
</dbReference>
<organism evidence="1 2">
    <name type="scientific">Seminavis robusta</name>
    <dbReference type="NCBI Taxonomy" id="568900"/>
    <lineage>
        <taxon>Eukaryota</taxon>
        <taxon>Sar</taxon>
        <taxon>Stramenopiles</taxon>
        <taxon>Ochrophyta</taxon>
        <taxon>Bacillariophyta</taxon>
        <taxon>Bacillariophyceae</taxon>
        <taxon>Bacillariophycidae</taxon>
        <taxon>Naviculales</taxon>
        <taxon>Naviculaceae</taxon>
        <taxon>Seminavis</taxon>
    </lineage>
</organism>
<accession>A0A9N8EI26</accession>
<dbReference type="EMBL" id="CAICTM010001024">
    <property type="protein sequence ID" value="CAB9519554.1"/>
    <property type="molecule type" value="Genomic_DNA"/>
</dbReference>
<dbReference type="OrthoDB" id="45693at2759"/>
<evidence type="ECO:0000313" key="2">
    <source>
        <dbReference type="Proteomes" id="UP001153069"/>
    </source>
</evidence>
<proteinExistence type="predicted"/>
<dbReference type="Proteomes" id="UP001153069">
    <property type="component" value="Unassembled WGS sequence"/>
</dbReference>
<keyword evidence="2" id="KW-1185">Reference proteome</keyword>
<reference evidence="1" key="1">
    <citation type="submission" date="2020-06" db="EMBL/GenBank/DDBJ databases">
        <authorList>
            <consortium name="Plant Systems Biology data submission"/>
        </authorList>
    </citation>
    <scope>NUCLEOTIDE SEQUENCE</scope>
    <source>
        <strain evidence="1">D6</strain>
    </source>
</reference>
<name>A0A9N8EI26_9STRA</name>
<dbReference type="AlphaFoldDB" id="A0A9N8EI26"/>
<dbReference type="InterPro" id="IPR036397">
    <property type="entry name" value="RNaseH_sf"/>
</dbReference>
<evidence type="ECO:0000313" key="1">
    <source>
        <dbReference type="EMBL" id="CAB9519554.1"/>
    </source>
</evidence>
<comment type="caution">
    <text evidence="1">The sequence shown here is derived from an EMBL/GenBank/DDBJ whole genome shotgun (WGS) entry which is preliminary data.</text>
</comment>
<dbReference type="Gene3D" id="3.30.420.10">
    <property type="entry name" value="Ribonuclease H-like superfamily/Ribonuclease H"/>
    <property type="match status" value="1"/>
</dbReference>
<gene>
    <name evidence="1" type="ORF">SEMRO_1026_G232850.1</name>
</gene>
<dbReference type="SUPFAM" id="SSF53098">
    <property type="entry name" value="Ribonuclease H-like"/>
    <property type="match status" value="1"/>
</dbReference>
<protein>
    <submittedName>
        <fullName evidence="1">Retrotransposon protein</fullName>
    </submittedName>
</protein>